<comment type="caution">
    <text evidence="1">The sequence shown here is derived from an EMBL/GenBank/DDBJ whole genome shotgun (WGS) entry which is preliminary data.</text>
</comment>
<dbReference type="Proteomes" id="UP000287651">
    <property type="component" value="Unassembled WGS sequence"/>
</dbReference>
<name>A0A426XWP0_ENSVE</name>
<proteinExistence type="predicted"/>
<dbReference type="AlphaFoldDB" id="A0A426XWP0"/>
<accession>A0A426XWP0</accession>
<dbReference type="EMBL" id="AMZH03016915">
    <property type="protein sequence ID" value="RRT43770.1"/>
    <property type="molecule type" value="Genomic_DNA"/>
</dbReference>
<evidence type="ECO:0000313" key="1">
    <source>
        <dbReference type="EMBL" id="RRT43770.1"/>
    </source>
</evidence>
<sequence>MDCVSPDPLPLVTEQERVVVAISRLADHSNVAPNRALLCRSPRSCIVASSLLPPTPLLHSCCHLCSTSLSPASSSITVYSNRTLLPLPQPQGRSPLSATTVPPSEIMLPTSPSHARCPATSLALLLYRCHIAP</sequence>
<reference evidence="1 2" key="1">
    <citation type="journal article" date="2014" name="Agronomy (Basel)">
        <title>A Draft Genome Sequence for Ensete ventricosum, the Drought-Tolerant Tree Against Hunger.</title>
        <authorList>
            <person name="Harrison J."/>
            <person name="Moore K.A."/>
            <person name="Paszkiewicz K."/>
            <person name="Jones T."/>
            <person name="Grant M."/>
            <person name="Ambacheew D."/>
            <person name="Muzemil S."/>
            <person name="Studholme D.J."/>
        </authorList>
    </citation>
    <scope>NUCLEOTIDE SEQUENCE [LARGE SCALE GENOMIC DNA]</scope>
</reference>
<organism evidence="1 2">
    <name type="scientific">Ensete ventricosum</name>
    <name type="common">Abyssinian banana</name>
    <name type="synonym">Musa ensete</name>
    <dbReference type="NCBI Taxonomy" id="4639"/>
    <lineage>
        <taxon>Eukaryota</taxon>
        <taxon>Viridiplantae</taxon>
        <taxon>Streptophyta</taxon>
        <taxon>Embryophyta</taxon>
        <taxon>Tracheophyta</taxon>
        <taxon>Spermatophyta</taxon>
        <taxon>Magnoliopsida</taxon>
        <taxon>Liliopsida</taxon>
        <taxon>Zingiberales</taxon>
        <taxon>Musaceae</taxon>
        <taxon>Ensete</taxon>
    </lineage>
</organism>
<evidence type="ECO:0000313" key="2">
    <source>
        <dbReference type="Proteomes" id="UP000287651"/>
    </source>
</evidence>
<gene>
    <name evidence="1" type="ORF">B296_00048217</name>
</gene>
<protein>
    <submittedName>
        <fullName evidence="1">Uncharacterized protein</fullName>
    </submittedName>
</protein>